<accession>A0AAD8JU35</accession>
<proteinExistence type="predicted"/>
<dbReference type="InterPro" id="IPR029063">
    <property type="entry name" value="SAM-dependent_MTases_sf"/>
</dbReference>
<sequence length="409" mass="46283">MMANSLVSLKNIKRLLSQVFKRVLHIQVKFIYIRSAESKSCSESFMSSVNEPPMPSMLLSGYVCGFVISLHFSMEKLPKYHRLNEDGLVRRRVSGYGTYMAGETSAFYVITDECIVVDGKHQLRRKLRLENSGNMVHVEVSLKKLDGKEIRDSSGIDEAFASSRVDLSEVLEPANKAIKYGFDRVLKNRKPIIGVRVLFDYLRSNYKYGIVLVDPSPDVTKALVQQFGIELSQDEVFKAYPMEVLDQFSDPQAEINKDLFSYENNHRGQFEVLLLSMPTFESGIFTSPPSFMLTHEAFIKMRKTLSADGVLIMHLMVASVVSLMDVKNLLSKVFERVLHIKVSNESYVILASSAKDVVSYPSDSFESDLESRIHAVKPLWDQTLTMITNLHKAASTTDRTHTHTHCTST</sequence>
<evidence type="ECO:0000313" key="2">
    <source>
        <dbReference type="Proteomes" id="UP001229421"/>
    </source>
</evidence>
<comment type="caution">
    <text evidence="1">The sequence shown here is derived from an EMBL/GenBank/DDBJ whole genome shotgun (WGS) entry which is preliminary data.</text>
</comment>
<protein>
    <submittedName>
        <fullName evidence="1">Uncharacterized protein</fullName>
    </submittedName>
</protein>
<gene>
    <name evidence="1" type="ORF">QVD17_36085</name>
</gene>
<keyword evidence="2" id="KW-1185">Reference proteome</keyword>
<organism evidence="1 2">
    <name type="scientific">Tagetes erecta</name>
    <name type="common">African marigold</name>
    <dbReference type="NCBI Taxonomy" id="13708"/>
    <lineage>
        <taxon>Eukaryota</taxon>
        <taxon>Viridiplantae</taxon>
        <taxon>Streptophyta</taxon>
        <taxon>Embryophyta</taxon>
        <taxon>Tracheophyta</taxon>
        <taxon>Spermatophyta</taxon>
        <taxon>Magnoliopsida</taxon>
        <taxon>eudicotyledons</taxon>
        <taxon>Gunneridae</taxon>
        <taxon>Pentapetalae</taxon>
        <taxon>asterids</taxon>
        <taxon>campanulids</taxon>
        <taxon>Asterales</taxon>
        <taxon>Asteraceae</taxon>
        <taxon>Asteroideae</taxon>
        <taxon>Heliantheae alliance</taxon>
        <taxon>Tageteae</taxon>
        <taxon>Tagetes</taxon>
    </lineage>
</organism>
<dbReference type="Proteomes" id="UP001229421">
    <property type="component" value="Unassembled WGS sequence"/>
</dbReference>
<dbReference type="AlphaFoldDB" id="A0AAD8JU35"/>
<name>A0AAD8JU35_TARER</name>
<reference evidence="1" key="1">
    <citation type="journal article" date="2023" name="bioRxiv">
        <title>Improved chromosome-level genome assembly for marigold (Tagetes erecta).</title>
        <authorList>
            <person name="Jiang F."/>
            <person name="Yuan L."/>
            <person name="Wang S."/>
            <person name="Wang H."/>
            <person name="Xu D."/>
            <person name="Wang A."/>
            <person name="Fan W."/>
        </authorList>
    </citation>
    <scope>NUCLEOTIDE SEQUENCE</scope>
    <source>
        <strain evidence="1">WSJ</strain>
        <tissue evidence="1">Leaf</tissue>
    </source>
</reference>
<dbReference type="EMBL" id="JAUHHV010000010">
    <property type="protein sequence ID" value="KAK1409559.1"/>
    <property type="molecule type" value="Genomic_DNA"/>
</dbReference>
<dbReference type="Gene3D" id="3.40.50.150">
    <property type="entry name" value="Vaccinia Virus protein VP39"/>
    <property type="match status" value="1"/>
</dbReference>
<evidence type="ECO:0000313" key="1">
    <source>
        <dbReference type="EMBL" id="KAK1409559.1"/>
    </source>
</evidence>